<protein>
    <submittedName>
        <fullName evidence="3">Putative HNH DNAse</fullName>
    </submittedName>
</protein>
<dbReference type="Pfam" id="PF13392">
    <property type="entry name" value="HNH_3"/>
    <property type="match status" value="1"/>
</dbReference>
<dbReference type="GO" id="GO:0016788">
    <property type="term" value="F:hydrolase activity, acting on ester bonds"/>
    <property type="evidence" value="ECO:0007669"/>
    <property type="project" value="InterPro"/>
</dbReference>
<dbReference type="InterPro" id="IPR044925">
    <property type="entry name" value="His-Me_finger_sf"/>
</dbReference>
<evidence type="ECO:0000259" key="2">
    <source>
        <dbReference type="Pfam" id="PF13392"/>
    </source>
</evidence>
<dbReference type="Proteomes" id="UP000027492">
    <property type="component" value="Segment"/>
</dbReference>
<reference evidence="3 4" key="1">
    <citation type="submission" date="2011-12" db="EMBL/GenBank/DDBJ databases">
        <title>Sequence of unusually small Enterococcal phage vB_Efae230P-4.</title>
        <authorList>
            <person name="Golebiewski M."/>
            <person name="Jurczak-Kurek A."/>
            <person name="Wrobel B."/>
        </authorList>
    </citation>
    <scope>NUCLEOTIDE SEQUENCE [LARGE SCALE GENOMIC DNA]</scope>
</reference>
<dbReference type="RefSeq" id="YP_009103969.1">
    <property type="nucleotide sequence ID" value="NC_025467.1"/>
</dbReference>
<evidence type="ECO:0000313" key="3">
    <source>
        <dbReference type="EMBL" id="AFF27945.1"/>
    </source>
</evidence>
<dbReference type="Gene3D" id="3.90.75.20">
    <property type="match status" value="1"/>
</dbReference>
<organism evidence="3 4">
    <name type="scientific">Enterococcus phage vB_Efae230P-4</name>
    <dbReference type="NCBI Taxonomy" id="1161939"/>
    <lineage>
        <taxon>Viruses</taxon>
        <taxon>Duplodnaviria</taxon>
        <taxon>Heunggongvirae</taxon>
        <taxon>Uroviricota</taxon>
        <taxon>Caudoviricetes</taxon>
        <taxon>Rountreeviridae</taxon>
        <taxon>Sarlesvirinae</taxon>
        <taxon>Copernicusvirus</taxon>
        <taxon>Copernicusvirus Efae230P4</taxon>
    </lineage>
</organism>
<accession>A0A067XGX5</accession>
<evidence type="ECO:0000259" key="1">
    <source>
        <dbReference type="Pfam" id="PF07463"/>
    </source>
</evidence>
<proteinExistence type="predicted"/>
<keyword evidence="4" id="KW-1185">Reference proteome</keyword>
<dbReference type="InterPro" id="IPR003615">
    <property type="entry name" value="HNH_nuc"/>
</dbReference>
<feature type="domain" description="NUMOD4" evidence="1">
    <location>
        <begin position="5"/>
        <end position="47"/>
    </location>
</feature>
<dbReference type="GeneID" id="22112872"/>
<sequence>MNIVEWRIIPGFPNYAVNIKGEILNIKTHRKLKERSHNQGYKKVMLSNNGKTKQFYIHRLVAQAFIPNPTNLEYVNHIDENKDNNHVTNLEWISARNNVIYSTSNVYEALRPDGYKVSLLGHNELKSAGFNPKLVECVANNEKLEYRGYRWRKVGTKAEIRKGVANA</sequence>
<dbReference type="KEGG" id="vg:22112872"/>
<feature type="domain" description="HNH nuclease" evidence="2">
    <location>
        <begin position="56"/>
        <end position="98"/>
    </location>
</feature>
<dbReference type="OrthoDB" id="21336at10239"/>
<gene>
    <name evidence="3" type="ORF">vB_Efae230P-4.13</name>
</gene>
<dbReference type="InterPro" id="IPR010902">
    <property type="entry name" value="NUMOD4"/>
</dbReference>
<dbReference type="Pfam" id="PF07463">
    <property type="entry name" value="NUMOD4"/>
    <property type="match status" value="1"/>
</dbReference>
<dbReference type="EMBL" id="JQ309827">
    <property type="protein sequence ID" value="AFF27945.1"/>
    <property type="molecule type" value="Genomic_DNA"/>
</dbReference>
<evidence type="ECO:0000313" key="4">
    <source>
        <dbReference type="Proteomes" id="UP000027492"/>
    </source>
</evidence>
<dbReference type="SUPFAM" id="SSF54060">
    <property type="entry name" value="His-Me finger endonucleases"/>
    <property type="match status" value="1"/>
</dbReference>
<name>A0A067XGX5_9CAUD</name>